<name>A0A059ZWJ3_ACICK</name>
<reference evidence="2 3" key="1">
    <citation type="journal article" date="2009" name="J. Bacteriol.">
        <title>Draft genome sequence of the extremely acidophilic bacterium Acidithiobacillus caldus ATCC 51756 reveals metabolic versatility in the genus Acidithiobacillus.</title>
        <authorList>
            <person name="Valdes J."/>
            <person name="Quatrini R."/>
            <person name="Hallberg K."/>
            <person name="Dopson M."/>
            <person name="Valenzuela P.D."/>
            <person name="Holmes D.S."/>
        </authorList>
    </citation>
    <scope>NUCLEOTIDE SEQUENCE [LARGE SCALE GENOMIC DNA]</scope>
    <source>
        <strain evidence="3">ATCC 51756 / DSM 8584 / KU</strain>
    </source>
</reference>
<dbReference type="EMBL" id="CP005986">
    <property type="protein sequence ID" value="AIA55808.1"/>
    <property type="molecule type" value="Genomic_DNA"/>
</dbReference>
<dbReference type="HOGENOM" id="CLU_2730736_0_0_6"/>
<dbReference type="eggNOG" id="ENOG50313CH">
    <property type="taxonomic scope" value="Bacteria"/>
</dbReference>
<sequence length="72" mass="8027">MILEPAQLHRPIGELLQDYPELRQLLARRGIHCDECFIAERETLAGMAAMHDLDLQELLRELDAGSGSPATS</sequence>
<dbReference type="NCBIfam" id="TIGR03980">
    <property type="entry name" value="prismane_assoc"/>
    <property type="match status" value="1"/>
</dbReference>
<dbReference type="InterPro" id="IPR023883">
    <property type="entry name" value="CHP03980_redox-disulphide"/>
</dbReference>
<accession>A0A059ZWJ3</accession>
<dbReference type="SUPFAM" id="SSF140683">
    <property type="entry name" value="SP0561-like"/>
    <property type="match status" value="1"/>
</dbReference>
<evidence type="ECO:0000313" key="3">
    <source>
        <dbReference type="Proteomes" id="UP000005522"/>
    </source>
</evidence>
<dbReference type="Pfam" id="PF08984">
    <property type="entry name" value="DUF1858"/>
    <property type="match status" value="1"/>
</dbReference>
<organism evidence="2 3">
    <name type="scientific">Acidithiobacillus caldus (strain ATCC 51756 / DSM 8584 / KU)</name>
    <dbReference type="NCBI Taxonomy" id="637389"/>
    <lineage>
        <taxon>Bacteria</taxon>
        <taxon>Pseudomonadati</taxon>
        <taxon>Pseudomonadota</taxon>
        <taxon>Acidithiobacillia</taxon>
        <taxon>Acidithiobacillales</taxon>
        <taxon>Acidithiobacillaceae</taxon>
        <taxon>Acidithiobacillus</taxon>
    </lineage>
</organism>
<feature type="domain" description="DUF1858" evidence="1">
    <location>
        <begin position="9"/>
        <end position="59"/>
    </location>
</feature>
<dbReference type="AlphaFoldDB" id="A0A059ZWJ3"/>
<gene>
    <name evidence="2" type="ORF">Acaty_c1950</name>
</gene>
<dbReference type="KEGG" id="acz:Acaty_c1950"/>
<dbReference type="GeneID" id="92931892"/>
<proteinExistence type="predicted"/>
<dbReference type="RefSeq" id="WP_004873111.1">
    <property type="nucleotide sequence ID" value="NZ_CP005986.1"/>
</dbReference>
<protein>
    <recommendedName>
        <fullName evidence="1">DUF1858 domain-containing protein</fullName>
    </recommendedName>
</protein>
<dbReference type="InterPro" id="IPR015077">
    <property type="entry name" value="DUF1858"/>
</dbReference>
<evidence type="ECO:0000259" key="1">
    <source>
        <dbReference type="Pfam" id="PF08984"/>
    </source>
</evidence>
<dbReference type="Gene3D" id="1.10.3910.10">
    <property type="entry name" value="SP0561-like"/>
    <property type="match status" value="1"/>
</dbReference>
<dbReference type="InterPro" id="IPR038062">
    <property type="entry name" value="ScdA-like_N_sf"/>
</dbReference>
<evidence type="ECO:0000313" key="2">
    <source>
        <dbReference type="EMBL" id="AIA55808.1"/>
    </source>
</evidence>
<dbReference type="Proteomes" id="UP000005522">
    <property type="component" value="Chromosome"/>
</dbReference>